<proteinExistence type="predicted"/>
<sequence length="110" mass="12459">MPMANEQWTISSRIGLVKLEFLFEMAMLRQCDAGRLERRLSLFHEACSSFERCELNETLAVMELALWKQQIQETAGHHDSGGGREDCRYLCQADIILANVGAYFGVVESS</sequence>
<name>A0AAD2CGH4_9STRA</name>
<dbReference type="AlphaFoldDB" id="A0AAD2CGH4"/>
<accession>A0AAD2CGH4</accession>
<dbReference type="EMBL" id="CAKOGP040000213">
    <property type="protein sequence ID" value="CAJ1932217.1"/>
    <property type="molecule type" value="Genomic_DNA"/>
</dbReference>
<gene>
    <name evidence="1" type="ORF">CYCCA115_LOCUS2743</name>
</gene>
<evidence type="ECO:0000313" key="1">
    <source>
        <dbReference type="EMBL" id="CAJ1932217.1"/>
    </source>
</evidence>
<protein>
    <submittedName>
        <fullName evidence="1">Uncharacterized protein</fullName>
    </submittedName>
</protein>
<dbReference type="Proteomes" id="UP001295423">
    <property type="component" value="Unassembled WGS sequence"/>
</dbReference>
<evidence type="ECO:0000313" key="2">
    <source>
        <dbReference type="Proteomes" id="UP001295423"/>
    </source>
</evidence>
<reference evidence="1" key="1">
    <citation type="submission" date="2023-08" db="EMBL/GenBank/DDBJ databases">
        <authorList>
            <person name="Audoor S."/>
            <person name="Bilcke G."/>
        </authorList>
    </citation>
    <scope>NUCLEOTIDE SEQUENCE</scope>
</reference>
<comment type="caution">
    <text evidence="1">The sequence shown here is derived from an EMBL/GenBank/DDBJ whole genome shotgun (WGS) entry which is preliminary data.</text>
</comment>
<organism evidence="1 2">
    <name type="scientific">Cylindrotheca closterium</name>
    <dbReference type="NCBI Taxonomy" id="2856"/>
    <lineage>
        <taxon>Eukaryota</taxon>
        <taxon>Sar</taxon>
        <taxon>Stramenopiles</taxon>
        <taxon>Ochrophyta</taxon>
        <taxon>Bacillariophyta</taxon>
        <taxon>Bacillariophyceae</taxon>
        <taxon>Bacillariophycidae</taxon>
        <taxon>Bacillariales</taxon>
        <taxon>Bacillariaceae</taxon>
        <taxon>Cylindrotheca</taxon>
    </lineage>
</organism>
<keyword evidence="2" id="KW-1185">Reference proteome</keyword>